<accession>A0A1H6VG73</accession>
<name>A0A1H6VG73_9BACT</name>
<dbReference type="AlphaFoldDB" id="A0A1H6VG73"/>
<dbReference type="EMBL" id="FNXY01000004">
    <property type="protein sequence ID" value="SEJ03578.1"/>
    <property type="molecule type" value="Genomic_DNA"/>
</dbReference>
<keyword evidence="3" id="KW-1185">Reference proteome</keyword>
<evidence type="ECO:0000313" key="3">
    <source>
        <dbReference type="Proteomes" id="UP000199532"/>
    </source>
</evidence>
<proteinExistence type="predicted"/>
<feature type="compositionally biased region" description="Basic and acidic residues" evidence="1">
    <location>
        <begin position="212"/>
        <end position="222"/>
    </location>
</feature>
<evidence type="ECO:0000313" key="2">
    <source>
        <dbReference type="EMBL" id="SEJ03578.1"/>
    </source>
</evidence>
<evidence type="ECO:0000256" key="1">
    <source>
        <dbReference type="SAM" id="MobiDB-lite"/>
    </source>
</evidence>
<feature type="compositionally biased region" description="Polar residues" evidence="1">
    <location>
        <begin position="199"/>
        <end position="211"/>
    </location>
</feature>
<feature type="compositionally biased region" description="Basic and acidic residues" evidence="1">
    <location>
        <begin position="180"/>
        <end position="195"/>
    </location>
</feature>
<protein>
    <submittedName>
        <fullName evidence="2">Uncharacterized protein</fullName>
    </submittedName>
</protein>
<sequence>MYIMNRFLIKEFSDRSLQFIFLSIAFFLSYTGSFSQDVRKQLQEENRIKQSYFQLLKDNATRAANECARKAGCFEKGHSHPADGRLVCERSDSHSKALCNCGKDQERILADIERQQTDWASSMARKEESLRIPIPNSNSSDITTALNESREILSGKKTIRRNEVENPKDNSESKQMVDLSGKRSQKEIDEREIQHKSKQSQPESTRSNITKKTYEPDLDPRTAKSLYSAKEVEKNNDAFVNGSGEMIRLMGDGLDNEPSYDEHYSKNFNRFGFEFGLFFEVVPLALNNEVNIQYNGKNTHSLTTSSDATFIGGVNLGISYYPIYSRYVKLAINANLDGGIPIGATGTSITYNYGANLAVGSQTIKAVGEFMTGQRFINYSTYSYGSTIETSVDGVFTPKIKMYKVGLRYSWIGQWFFKKVGTHIDLLFLRGDPQISPLLVTKKKNKGISASLSYDSRLAFSVDVIIDHPTLGDIDNRLTDDFKPSRPFVRVGVVRRFVF</sequence>
<feature type="region of interest" description="Disordered" evidence="1">
    <location>
        <begin position="121"/>
        <end position="222"/>
    </location>
</feature>
<feature type="compositionally biased region" description="Polar residues" evidence="1">
    <location>
        <begin position="135"/>
        <end position="147"/>
    </location>
</feature>
<organism evidence="2 3">
    <name type="scientific">Dyadobacter koreensis</name>
    <dbReference type="NCBI Taxonomy" id="408657"/>
    <lineage>
        <taxon>Bacteria</taxon>
        <taxon>Pseudomonadati</taxon>
        <taxon>Bacteroidota</taxon>
        <taxon>Cytophagia</taxon>
        <taxon>Cytophagales</taxon>
        <taxon>Spirosomataceae</taxon>
        <taxon>Dyadobacter</taxon>
    </lineage>
</organism>
<feature type="compositionally biased region" description="Basic and acidic residues" evidence="1">
    <location>
        <begin position="148"/>
        <end position="172"/>
    </location>
</feature>
<dbReference type="Proteomes" id="UP000199532">
    <property type="component" value="Unassembled WGS sequence"/>
</dbReference>
<reference evidence="2 3" key="1">
    <citation type="submission" date="2016-10" db="EMBL/GenBank/DDBJ databases">
        <authorList>
            <person name="de Groot N.N."/>
        </authorList>
    </citation>
    <scope>NUCLEOTIDE SEQUENCE [LARGE SCALE GENOMIC DNA]</scope>
    <source>
        <strain evidence="2 3">DSM 19938</strain>
    </source>
</reference>
<gene>
    <name evidence="2" type="ORF">SAMN04487995_3146</name>
</gene>